<dbReference type="RefSeq" id="WP_034246218.1">
    <property type="nucleotide sequence ID" value="NZ_AQRA01000010.1"/>
</dbReference>
<dbReference type="PANTHER" id="PTHR43861">
    <property type="entry name" value="TRANS-ACONITATE 2-METHYLTRANSFERASE-RELATED"/>
    <property type="match status" value="1"/>
</dbReference>
<evidence type="ECO:0008006" key="3">
    <source>
        <dbReference type="Google" id="ProtNLM"/>
    </source>
</evidence>
<organism evidence="1 2">
    <name type="scientific">Aquimarina atlantica</name>
    <dbReference type="NCBI Taxonomy" id="1317122"/>
    <lineage>
        <taxon>Bacteria</taxon>
        <taxon>Pseudomonadati</taxon>
        <taxon>Bacteroidota</taxon>
        <taxon>Flavobacteriia</taxon>
        <taxon>Flavobacteriales</taxon>
        <taxon>Flavobacteriaceae</taxon>
        <taxon>Aquimarina</taxon>
    </lineage>
</organism>
<proteinExistence type="predicted"/>
<dbReference type="OrthoDB" id="9795634at2"/>
<name>A0A023BQK2_9FLAO</name>
<dbReference type="EMBL" id="AQRA01000010">
    <property type="protein sequence ID" value="EZH71963.1"/>
    <property type="molecule type" value="Genomic_DNA"/>
</dbReference>
<gene>
    <name evidence="1" type="ORF">ATO12_04920</name>
</gene>
<comment type="caution">
    <text evidence="1">The sequence shown here is derived from an EMBL/GenBank/DDBJ whole genome shotgun (WGS) entry which is preliminary data.</text>
</comment>
<dbReference type="eggNOG" id="COG2226">
    <property type="taxonomic scope" value="Bacteria"/>
</dbReference>
<dbReference type="Gene3D" id="3.40.50.150">
    <property type="entry name" value="Vaccinia Virus protein VP39"/>
    <property type="match status" value="1"/>
</dbReference>
<dbReference type="SUPFAM" id="SSF53335">
    <property type="entry name" value="S-adenosyl-L-methionine-dependent methyltransferases"/>
    <property type="match status" value="1"/>
</dbReference>
<dbReference type="CDD" id="cd02440">
    <property type="entry name" value="AdoMet_MTases"/>
    <property type="match status" value="1"/>
</dbReference>
<reference evidence="1 2" key="1">
    <citation type="submission" date="2014-04" db="EMBL/GenBank/DDBJ databases">
        <title>Aquimarina sp. 22II-S11-z7 Genome Sequencing.</title>
        <authorList>
            <person name="Lai Q."/>
        </authorList>
    </citation>
    <scope>NUCLEOTIDE SEQUENCE [LARGE SCALE GENOMIC DNA]</scope>
    <source>
        <strain evidence="1 2">22II-S11-z7</strain>
    </source>
</reference>
<accession>A0A023BQK2</accession>
<evidence type="ECO:0000313" key="2">
    <source>
        <dbReference type="Proteomes" id="UP000023541"/>
    </source>
</evidence>
<keyword evidence="2" id="KW-1185">Reference proteome</keyword>
<protein>
    <recommendedName>
        <fullName evidence="3">Methyltransferase domain-containing protein</fullName>
    </recommendedName>
</protein>
<dbReference type="InterPro" id="IPR029063">
    <property type="entry name" value="SAM-dependent_MTases_sf"/>
</dbReference>
<evidence type="ECO:0000313" key="1">
    <source>
        <dbReference type="EMBL" id="EZH71963.1"/>
    </source>
</evidence>
<dbReference type="AlphaFoldDB" id="A0A023BQK2"/>
<dbReference type="Pfam" id="PF13489">
    <property type="entry name" value="Methyltransf_23"/>
    <property type="match status" value="1"/>
</dbReference>
<dbReference type="STRING" id="1317122.ATO12_04920"/>
<dbReference type="Proteomes" id="UP000023541">
    <property type="component" value="Unassembled WGS sequence"/>
</dbReference>
<sequence length="206" mass="23739">MYKSEKFWDKSATGYDKEEMKDKEVRIKILQKIKEYLKKEDNVLDYGCATGILANEIASNVDRVYGIDISSEMIRIAQKKADELHIQNVEYSHTTIFDENYKSGDFNMVLAVYMLHLLEDLPKVLERIYELLKPGGVFISVTPCLRKRSLTGIGLSLVSKIGLIPKLKAYTVSELENLIKDTGFEIFEIECLHRRGKQHFIAVRKN</sequence>